<evidence type="ECO:0000313" key="3">
    <source>
        <dbReference type="EMBL" id="AEA45111.1"/>
    </source>
</evidence>
<gene>
    <name evidence="3" type="ordered locus">Fluta_3137</name>
</gene>
<organism evidence="3 4">
    <name type="scientific">Fluviicola taffensis (strain DSM 16823 / NCIMB 13979 / RW262)</name>
    <dbReference type="NCBI Taxonomy" id="755732"/>
    <lineage>
        <taxon>Bacteria</taxon>
        <taxon>Pseudomonadati</taxon>
        <taxon>Bacteroidota</taxon>
        <taxon>Flavobacteriia</taxon>
        <taxon>Flavobacteriales</taxon>
        <taxon>Crocinitomicaceae</taxon>
        <taxon>Fluviicola</taxon>
    </lineage>
</organism>
<accession>F2IKI5</accession>
<dbReference type="SUPFAM" id="SSF53383">
    <property type="entry name" value="PLP-dependent transferases"/>
    <property type="match status" value="1"/>
</dbReference>
<dbReference type="Gene3D" id="3.40.640.10">
    <property type="entry name" value="Type I PLP-dependent aspartate aminotransferase-like (Major domain)"/>
    <property type="match status" value="1"/>
</dbReference>
<dbReference type="InterPro" id="IPR000192">
    <property type="entry name" value="Aminotrans_V_dom"/>
</dbReference>
<dbReference type="STRING" id="755732.Fluta_3137"/>
<dbReference type="Gene3D" id="3.90.1150.10">
    <property type="entry name" value="Aspartate Aminotransferase, domain 1"/>
    <property type="match status" value="1"/>
</dbReference>
<reference evidence="3 4" key="1">
    <citation type="journal article" date="2011" name="Stand. Genomic Sci.">
        <title>Complete genome sequence of the gliding freshwater bacterium Fluviicola taffensis type strain (RW262).</title>
        <authorList>
            <person name="Woyke T."/>
            <person name="Chertkov O."/>
            <person name="Lapidus A."/>
            <person name="Nolan M."/>
            <person name="Lucas S."/>
            <person name="Del Rio T.G."/>
            <person name="Tice H."/>
            <person name="Cheng J.F."/>
            <person name="Tapia R."/>
            <person name="Han C."/>
            <person name="Goodwin L."/>
            <person name="Pitluck S."/>
            <person name="Liolios K."/>
            <person name="Pagani I."/>
            <person name="Ivanova N."/>
            <person name="Huntemann M."/>
            <person name="Mavromatis K."/>
            <person name="Mikhailova N."/>
            <person name="Pati A."/>
            <person name="Chen A."/>
            <person name="Palaniappan K."/>
            <person name="Land M."/>
            <person name="Hauser L."/>
            <person name="Brambilla E.M."/>
            <person name="Rohde M."/>
            <person name="Mwirichia R."/>
            <person name="Sikorski J."/>
            <person name="Tindall B.J."/>
            <person name="Goker M."/>
            <person name="Bristow J."/>
            <person name="Eisen J.A."/>
            <person name="Markowitz V."/>
            <person name="Hugenholtz P."/>
            <person name="Klenk H.P."/>
            <person name="Kyrpides N.C."/>
        </authorList>
    </citation>
    <scope>NUCLEOTIDE SEQUENCE [LARGE SCALE GENOMIC DNA]</scope>
    <source>
        <strain evidence="4">DSM 16823 / RW262 / RW262</strain>
    </source>
</reference>
<evidence type="ECO:0000256" key="1">
    <source>
        <dbReference type="ARBA" id="ARBA00022898"/>
    </source>
</evidence>
<dbReference type="Proteomes" id="UP000007463">
    <property type="component" value="Chromosome"/>
</dbReference>
<dbReference type="EC" id="5.1.1.17" evidence="3"/>
<dbReference type="Pfam" id="PF00266">
    <property type="entry name" value="Aminotran_5"/>
    <property type="match status" value="1"/>
</dbReference>
<protein>
    <submittedName>
        <fullName evidence="3">Isopenicillin-N epimerase</fullName>
        <ecNumber evidence="3">5.1.1.17</ecNumber>
    </submittedName>
</protein>
<keyword evidence="4" id="KW-1185">Reference proteome</keyword>
<dbReference type="InterPro" id="IPR015421">
    <property type="entry name" value="PyrdxlP-dep_Trfase_major"/>
</dbReference>
<evidence type="ECO:0000313" key="4">
    <source>
        <dbReference type="Proteomes" id="UP000007463"/>
    </source>
</evidence>
<name>F2IKI5_FLUTR</name>
<dbReference type="RefSeq" id="WP_013687878.1">
    <property type="nucleotide sequence ID" value="NC_015321.1"/>
</dbReference>
<dbReference type="KEGG" id="fte:Fluta_3137"/>
<evidence type="ECO:0000259" key="2">
    <source>
        <dbReference type="Pfam" id="PF00266"/>
    </source>
</evidence>
<reference evidence="4" key="2">
    <citation type="submission" date="2011-02" db="EMBL/GenBank/DDBJ databases">
        <title>The complete genome of Fluviicola taffensis DSM 16823.</title>
        <authorList>
            <consortium name="US DOE Joint Genome Institute (JGI-PGF)"/>
            <person name="Lucas S."/>
            <person name="Copeland A."/>
            <person name="Lapidus A."/>
            <person name="Bruce D."/>
            <person name="Goodwin L."/>
            <person name="Pitluck S."/>
            <person name="Kyrpides N."/>
            <person name="Mavromatis K."/>
            <person name="Ivanova N."/>
            <person name="Mikhailova N."/>
            <person name="Pagani I."/>
            <person name="Chertkov O."/>
            <person name="Detter J.C."/>
            <person name="Han C."/>
            <person name="Tapia R."/>
            <person name="Land M."/>
            <person name="Hauser L."/>
            <person name="Markowitz V."/>
            <person name="Cheng J.-F."/>
            <person name="Hugenholtz P."/>
            <person name="Woyke T."/>
            <person name="Wu D."/>
            <person name="Tindall B."/>
            <person name="Pomrenke H.G."/>
            <person name="Brambilla E."/>
            <person name="Klenk H.-P."/>
            <person name="Eisen J.A."/>
        </authorList>
    </citation>
    <scope>NUCLEOTIDE SEQUENCE [LARGE SCALE GENOMIC DNA]</scope>
    <source>
        <strain evidence="4">DSM 16823 / RW262 / RW262</strain>
    </source>
</reference>
<dbReference type="eggNOG" id="COG0520">
    <property type="taxonomic scope" value="Bacteria"/>
</dbReference>
<dbReference type="OrthoDB" id="9804366at2"/>
<keyword evidence="3" id="KW-0413">Isomerase</keyword>
<dbReference type="EMBL" id="CP002542">
    <property type="protein sequence ID" value="AEA45111.1"/>
    <property type="molecule type" value="Genomic_DNA"/>
</dbReference>
<sequence>MEESENILYNNLKEAFMLREDITFFNFGSFGACPKPIFEEYQRFQRELEYEPVQFIVNKGPEYMKESRVRLAEYLTCDSDDLVYVPNPTYAVNIVARSLDLKAGDEVLSTNIEYGACDRTWDFYCAEKGAKYIKQTISLPLTSKEAFLSDFWKGFSDKTRLVFLSQITSATGLILPVKEICEEAKRRGVLVFIDGAHVPGHIPLNLTELNADFYTGACHKWMLTPKGSSFLHVKSEHQKQLDPLVVSWGYKSDFPSQSQFLDYHQFNGTRDFSAYLTIPKAIAFMKWNNWLGEAEDCRILVQKWLPRLCELVGSKPLAPVTDEFIGQMGSIPVECDNPIDLKNILYNEFKIEIPVMVQNGQAYIRFSINVFNTEEDLVRLENALKDLKERKLIF</sequence>
<dbReference type="AlphaFoldDB" id="F2IKI5"/>
<dbReference type="InterPro" id="IPR015422">
    <property type="entry name" value="PyrdxlP-dep_Trfase_small"/>
</dbReference>
<dbReference type="InterPro" id="IPR015424">
    <property type="entry name" value="PyrdxlP-dep_Trfase"/>
</dbReference>
<feature type="domain" description="Aminotransferase class V" evidence="2">
    <location>
        <begin position="62"/>
        <end position="380"/>
    </location>
</feature>
<dbReference type="PANTHER" id="PTHR43092:SF2">
    <property type="entry name" value="HERCYNYLCYSTEINE SULFOXIDE LYASE"/>
    <property type="match status" value="1"/>
</dbReference>
<dbReference type="GO" id="GO:0045439">
    <property type="term" value="F:isopenicillin-N epimerase activity"/>
    <property type="evidence" value="ECO:0007669"/>
    <property type="project" value="UniProtKB-EC"/>
</dbReference>
<dbReference type="PANTHER" id="PTHR43092">
    <property type="entry name" value="L-CYSTEINE DESULFHYDRASE"/>
    <property type="match status" value="1"/>
</dbReference>
<proteinExistence type="predicted"/>
<dbReference type="HOGENOM" id="CLU_003433_3_0_10"/>
<keyword evidence="1" id="KW-0663">Pyridoxal phosphate</keyword>